<organism evidence="1">
    <name type="scientific">marine metagenome</name>
    <dbReference type="NCBI Taxonomy" id="408172"/>
    <lineage>
        <taxon>unclassified sequences</taxon>
        <taxon>metagenomes</taxon>
        <taxon>ecological metagenomes</taxon>
    </lineage>
</organism>
<protein>
    <submittedName>
        <fullName evidence="1">Uncharacterized protein</fullName>
    </submittedName>
</protein>
<dbReference type="EMBL" id="UINC01054749">
    <property type="protein sequence ID" value="SVB72823.1"/>
    <property type="molecule type" value="Genomic_DNA"/>
</dbReference>
<dbReference type="AlphaFoldDB" id="A0A382GDX2"/>
<name>A0A382GDX2_9ZZZZ</name>
<reference evidence="1" key="1">
    <citation type="submission" date="2018-05" db="EMBL/GenBank/DDBJ databases">
        <authorList>
            <person name="Lanie J.A."/>
            <person name="Ng W.-L."/>
            <person name="Kazmierczak K.M."/>
            <person name="Andrzejewski T.M."/>
            <person name="Davidsen T.M."/>
            <person name="Wayne K.J."/>
            <person name="Tettelin H."/>
            <person name="Glass J.I."/>
            <person name="Rusch D."/>
            <person name="Podicherti R."/>
            <person name="Tsui H.-C.T."/>
            <person name="Winkler M.E."/>
        </authorList>
    </citation>
    <scope>NUCLEOTIDE SEQUENCE</scope>
</reference>
<sequence length="101" mass="11613">MVKTMKEITYKNKKIKLPFPDADYSSEPFEMEEVKNPFSGESIAMPRFAVAVYDVTMGANHLAEAQDAKLGMGASKHWPTVRKGLDWFRQYFAKEYMVLLD</sequence>
<gene>
    <name evidence="1" type="ORF">METZ01_LOCUS225677</name>
</gene>
<evidence type="ECO:0000313" key="1">
    <source>
        <dbReference type="EMBL" id="SVB72823.1"/>
    </source>
</evidence>
<proteinExistence type="predicted"/>
<accession>A0A382GDX2</accession>